<reference evidence="1" key="2">
    <citation type="journal article" date="2023" name="Int. J. Mol. Sci.">
        <title>De Novo Assembly and Annotation of 11 Diverse Shrub Willow (Salix) Genomes Reveals Novel Gene Organization in Sex-Linked Regions.</title>
        <authorList>
            <person name="Hyden B."/>
            <person name="Feng K."/>
            <person name="Yates T.B."/>
            <person name="Jawdy S."/>
            <person name="Cereghino C."/>
            <person name="Smart L.B."/>
            <person name="Muchero W."/>
        </authorList>
    </citation>
    <scope>NUCLEOTIDE SEQUENCE [LARGE SCALE GENOMIC DNA]</scope>
    <source>
        <tissue evidence="1">Shoot tip</tissue>
    </source>
</reference>
<comment type="caution">
    <text evidence="1">The sequence shown here is derived from an EMBL/GenBank/DDBJ whole genome shotgun (WGS) entry which is preliminary data.</text>
</comment>
<protein>
    <recommendedName>
        <fullName evidence="3">NB-ARC domain-containing protein</fullName>
    </recommendedName>
</protein>
<dbReference type="InterPro" id="IPR042197">
    <property type="entry name" value="Apaf_helical"/>
</dbReference>
<reference evidence="1" key="1">
    <citation type="submission" date="2022-11" db="EMBL/GenBank/DDBJ databases">
        <authorList>
            <person name="Hyden B.L."/>
            <person name="Feng K."/>
            <person name="Yates T."/>
            <person name="Jawdy S."/>
            <person name="Smart L.B."/>
            <person name="Muchero W."/>
        </authorList>
    </citation>
    <scope>NUCLEOTIDE SEQUENCE</scope>
    <source>
        <tissue evidence="1">Shoot tip</tissue>
    </source>
</reference>
<accession>A0A9Q0TP04</accession>
<dbReference type="PANTHER" id="PTHR19851">
    <property type="entry name" value="OS02G0203500 PROTEIN"/>
    <property type="match status" value="1"/>
</dbReference>
<evidence type="ECO:0000313" key="1">
    <source>
        <dbReference type="EMBL" id="KAJ6715142.1"/>
    </source>
</evidence>
<evidence type="ECO:0008006" key="3">
    <source>
        <dbReference type="Google" id="ProtNLM"/>
    </source>
</evidence>
<gene>
    <name evidence="1" type="ORF">OIU85_026625</name>
</gene>
<dbReference type="PANTHER" id="PTHR19851:SF7">
    <property type="entry name" value="F-BOX DOMAIN-CONTAINING PROTEIN"/>
    <property type="match status" value="1"/>
</dbReference>
<dbReference type="Proteomes" id="UP001151529">
    <property type="component" value="Chromosome 1"/>
</dbReference>
<dbReference type="Gene3D" id="1.25.10.10">
    <property type="entry name" value="Leucine-rich Repeat Variant"/>
    <property type="match status" value="2"/>
</dbReference>
<dbReference type="InterPro" id="IPR016024">
    <property type="entry name" value="ARM-type_fold"/>
</dbReference>
<dbReference type="Gene3D" id="1.10.8.430">
    <property type="entry name" value="Helical domain of apoptotic protease-activating factors"/>
    <property type="match status" value="1"/>
</dbReference>
<sequence>MEELPGIAETLLERCGHHPLTVAVMGKALRKEVRAEKWEKAITNLSTFATLEAMPGDSRRLFIALASLSWAEPVPEACLEAVWSVLGEESLFPLIVCKLVEGSLLIKTEMDPLYLVHDMVSLYLASKADDSTGILLNEYSLDETTFICPWLLIFGKENVKKIAEERMEFLFNVSEGKQVVATLEALVQALMASKSMSELEISRERFKAITNIFSKSDYCNYFPSLETTAAISKLTATIEYCEENPMIQINILIVLAKLAEFGSHGTVDKVLESIPFDQIAGLLSSGAEKWHESLFTVLNSLTKAGKSNAVERMFASGIEKTLIKLLENGSEVVQHHAIVTLKGFYEVAHTPENDFLQPSNLNVLPWQVRLRLETFVLSDRAVPHSPKPLCFEDLVYKVLDGSKNQVLQAMQDLIPIIEKSADSRVREMILHSPLVSRLSELLQSRHSDHNSIRSESAFLLMKLAFSGGEPCIKKFLDHDIVPELVKMMQCNVEELQDSAYTALHQMLFGNGGILVLDKIFKTGFVDRMVQSVDSKSVKTREVNVHCILDLVELGNRSCLEQMLSLQVVEKLVKLENITGGSGETIVGFLKGMDKCKHLSMMERRVIKQQVVRKIRASLKGHKLETQILASVDASMSEGLKGSSSRYRNLLILFATSHPADLVCQPADLVCHLPTC</sequence>
<dbReference type="AlphaFoldDB" id="A0A9Q0TP04"/>
<evidence type="ECO:0000313" key="2">
    <source>
        <dbReference type="Proteomes" id="UP001151529"/>
    </source>
</evidence>
<proteinExistence type="predicted"/>
<keyword evidence="2" id="KW-1185">Reference proteome</keyword>
<organism evidence="1 2">
    <name type="scientific">Salix viminalis</name>
    <name type="common">Common osier</name>
    <name type="synonym">Basket willow</name>
    <dbReference type="NCBI Taxonomy" id="40686"/>
    <lineage>
        <taxon>Eukaryota</taxon>
        <taxon>Viridiplantae</taxon>
        <taxon>Streptophyta</taxon>
        <taxon>Embryophyta</taxon>
        <taxon>Tracheophyta</taxon>
        <taxon>Spermatophyta</taxon>
        <taxon>Magnoliopsida</taxon>
        <taxon>eudicotyledons</taxon>
        <taxon>Gunneridae</taxon>
        <taxon>Pentapetalae</taxon>
        <taxon>rosids</taxon>
        <taxon>fabids</taxon>
        <taxon>Malpighiales</taxon>
        <taxon>Salicaceae</taxon>
        <taxon>Saliceae</taxon>
        <taxon>Salix</taxon>
    </lineage>
</organism>
<name>A0A9Q0TP04_SALVM</name>
<dbReference type="EMBL" id="JAPFFL010000007">
    <property type="protein sequence ID" value="KAJ6715142.1"/>
    <property type="molecule type" value="Genomic_DNA"/>
</dbReference>
<dbReference type="SUPFAM" id="SSF48371">
    <property type="entry name" value="ARM repeat"/>
    <property type="match status" value="1"/>
</dbReference>
<dbReference type="OrthoDB" id="1357022at2759"/>
<dbReference type="InterPro" id="IPR011989">
    <property type="entry name" value="ARM-like"/>
</dbReference>